<dbReference type="EMBL" id="X80774">
    <property type="protein sequence ID" value="CAA56761.1"/>
    <property type="molecule type" value="Genomic_DNA"/>
</dbReference>
<feature type="domain" description="DUF7739" evidence="1">
    <location>
        <begin position="19"/>
        <end position="110"/>
    </location>
</feature>
<dbReference type="InterPro" id="IPR056641">
    <property type="entry name" value="DUF7739"/>
</dbReference>
<name>O70033_STRVD</name>
<keyword evidence="2" id="KW-0614">Plasmid</keyword>
<evidence type="ECO:0000259" key="1">
    <source>
        <dbReference type="Pfam" id="PF24881"/>
    </source>
</evidence>
<dbReference type="RefSeq" id="WP_011815247.1">
    <property type="nucleotide sequence ID" value="NC_008792.1"/>
</dbReference>
<geneLocation type="plasmid" evidence="2">
    <name>pSG5</name>
</geneLocation>
<dbReference type="Pfam" id="PF24881">
    <property type="entry name" value="DUF7739"/>
    <property type="match status" value="1"/>
</dbReference>
<evidence type="ECO:0000313" key="2">
    <source>
        <dbReference type="EMBL" id="CAA56761.1"/>
    </source>
</evidence>
<reference evidence="2" key="1">
    <citation type="journal article" date="1995" name="Plasmid">
        <title>Streptomyces ghanaensis plasmid pSG5: nucleotide sequence analysis of the self-transmissible minimal replicon and characterization of the replication mode.</title>
        <authorList>
            <person name="Muth G."/>
            <person name="Farr M."/>
            <person name="Hartmann V."/>
            <person name="Wohlleben W."/>
        </authorList>
    </citation>
    <scope>NUCLEOTIDE SEQUENCE [LARGE SCALE GENOMIC DNA]</scope>
    <source>
        <strain evidence="2">DSM2932</strain>
        <plasmid evidence="2">pSG5</plasmid>
    </source>
</reference>
<accession>O70033</accession>
<dbReference type="AlphaFoldDB" id="O70033"/>
<sequence>MTRKHAIAEAVPSLVVSHGADFFGEDRHPLAAVQALGPYVENAVSYVERPTIAPLVKALEDLSARTFPAADAAQLSEQLLKVARNRRIKPAVSGLARALADAAARARRRRRTVDLDHQRLGFCTFCTAQRGRACARPPPGV</sequence>
<protein>
    <submittedName>
        <fullName evidence="2">Plasmid DNA for prg, traR, spdB3, spdB2, traB, rep genes and orf106, orf80, orf73, orf193, orf141</fullName>
    </submittedName>
</protein>
<reference evidence="2" key="2">
    <citation type="journal article" date="1998" name="Microbiology (Mosc.)">
        <title>The conjugative plasmid pSG5 from Streptomyces ghanaensis DSM2932 differs in its transfer functions from other Streptomyces rolling circle type plasmids.</title>
        <authorList>
            <person name="Maas R.M."/>
            <person name="Goetz J."/>
            <person name="Wohlleben W."/>
            <person name="Muth G."/>
        </authorList>
    </citation>
    <scope>NUCLEOTIDE SEQUENCE</scope>
    <source>
        <strain evidence="2">DSM2932</strain>
        <plasmid evidence="2">pSG5</plasmid>
    </source>
</reference>
<proteinExistence type="predicted"/>
<organism evidence="2">
    <name type="scientific">Streptomyces viridosporus</name>
    <dbReference type="NCBI Taxonomy" id="67581"/>
    <lineage>
        <taxon>Bacteria</taxon>
        <taxon>Bacillati</taxon>
        <taxon>Actinomycetota</taxon>
        <taxon>Actinomycetes</taxon>
        <taxon>Kitasatosporales</taxon>
        <taxon>Streptomycetaceae</taxon>
        <taxon>Streptomyces</taxon>
    </lineage>
</organism>
<reference evidence="2" key="3">
    <citation type="submission" date="2007-01" db="EMBL/GenBank/DDBJ databases">
        <authorList>
            <person name="Muth G."/>
        </authorList>
    </citation>
    <scope>NUCLEOTIDE SEQUENCE</scope>
    <source>
        <strain evidence="2">DSM2932</strain>
        <plasmid evidence="2">pSG5</plasmid>
    </source>
</reference>